<dbReference type="EMBL" id="VIEB01000786">
    <property type="protein sequence ID" value="TQD80982.1"/>
    <property type="molecule type" value="Genomic_DNA"/>
</dbReference>
<dbReference type="Proteomes" id="UP000315295">
    <property type="component" value="Unassembled WGS sequence"/>
</dbReference>
<dbReference type="InterPro" id="IPR032799">
    <property type="entry name" value="TAXi_C"/>
</dbReference>
<evidence type="ECO:0000259" key="3">
    <source>
        <dbReference type="PROSITE" id="PS51767"/>
    </source>
</evidence>
<dbReference type="SUPFAM" id="SSF50630">
    <property type="entry name" value="Acid proteases"/>
    <property type="match status" value="1"/>
</dbReference>
<reference evidence="4 5" key="1">
    <citation type="journal article" date="2019" name="G3 (Bethesda)">
        <title>Sequencing of a Wild Apple (Malus baccata) Genome Unravels the Differences Between Cultivated and Wild Apple Species Regarding Disease Resistance and Cold Tolerance.</title>
        <authorList>
            <person name="Chen X."/>
        </authorList>
    </citation>
    <scope>NUCLEOTIDE SEQUENCE [LARGE SCALE GENOMIC DNA]</scope>
    <source>
        <strain evidence="5">cv. Shandingzi</strain>
        <tissue evidence="4">Leaves</tissue>
    </source>
</reference>
<dbReference type="PROSITE" id="PS51767">
    <property type="entry name" value="PEPTIDASE_A1"/>
    <property type="match status" value="1"/>
</dbReference>
<keyword evidence="2" id="KW-0472">Membrane</keyword>
<feature type="domain" description="Peptidase A1" evidence="3">
    <location>
        <begin position="1"/>
        <end position="75"/>
    </location>
</feature>
<keyword evidence="2" id="KW-1133">Transmembrane helix</keyword>
<keyword evidence="2" id="KW-0812">Transmembrane</keyword>
<feature type="region of interest" description="Disordered" evidence="1">
    <location>
        <begin position="88"/>
        <end position="119"/>
    </location>
</feature>
<evidence type="ECO:0000313" key="5">
    <source>
        <dbReference type="Proteomes" id="UP000315295"/>
    </source>
</evidence>
<organism evidence="4 5">
    <name type="scientific">Malus baccata</name>
    <name type="common">Siberian crab apple</name>
    <name type="synonym">Pyrus baccata</name>
    <dbReference type="NCBI Taxonomy" id="106549"/>
    <lineage>
        <taxon>Eukaryota</taxon>
        <taxon>Viridiplantae</taxon>
        <taxon>Streptophyta</taxon>
        <taxon>Embryophyta</taxon>
        <taxon>Tracheophyta</taxon>
        <taxon>Spermatophyta</taxon>
        <taxon>Magnoliopsida</taxon>
        <taxon>eudicotyledons</taxon>
        <taxon>Gunneridae</taxon>
        <taxon>Pentapetalae</taxon>
        <taxon>rosids</taxon>
        <taxon>fabids</taxon>
        <taxon>Rosales</taxon>
        <taxon>Rosaceae</taxon>
        <taxon>Amygdaloideae</taxon>
        <taxon>Maleae</taxon>
        <taxon>Malus</taxon>
    </lineage>
</organism>
<keyword evidence="5" id="KW-1185">Reference proteome</keyword>
<protein>
    <recommendedName>
        <fullName evidence="3">Peptidase A1 domain-containing protein</fullName>
    </recommendedName>
</protein>
<accession>A0A540L400</accession>
<feature type="compositionally biased region" description="Polar residues" evidence="1">
    <location>
        <begin position="88"/>
        <end position="97"/>
    </location>
</feature>
<comment type="caution">
    <text evidence="4">The sequence shown here is derived from an EMBL/GenBank/DDBJ whole genome shotgun (WGS) entry which is preliminary data.</text>
</comment>
<dbReference type="STRING" id="106549.A0A540L400"/>
<feature type="transmembrane region" description="Helical" evidence="2">
    <location>
        <begin position="124"/>
        <end position="145"/>
    </location>
</feature>
<dbReference type="Pfam" id="PF14541">
    <property type="entry name" value="TAXi_C"/>
    <property type="match status" value="1"/>
</dbReference>
<sequence length="146" mass="16086">MSPDANTSLIPSLSLTMKGGSQFAVYDPIIVISTQSELLYCLAVVKSAELNIIGQNFMTGYHVVFDREKFVLGWKKFDCYDVEDHTNLPSEPHSSTVPPAVAAGLGNHSNPESTKKTRNRQASVASLPYHSHSSLIYFVILLFLLL</sequence>
<proteinExistence type="predicted"/>
<gene>
    <name evidence="4" type="ORF">C1H46_033462</name>
</gene>
<dbReference type="InterPro" id="IPR021109">
    <property type="entry name" value="Peptidase_aspartic_dom_sf"/>
</dbReference>
<name>A0A540L400_MALBA</name>
<dbReference type="Gene3D" id="2.40.70.10">
    <property type="entry name" value="Acid Proteases"/>
    <property type="match status" value="1"/>
</dbReference>
<dbReference type="AlphaFoldDB" id="A0A540L400"/>
<evidence type="ECO:0000256" key="1">
    <source>
        <dbReference type="SAM" id="MobiDB-lite"/>
    </source>
</evidence>
<evidence type="ECO:0000256" key="2">
    <source>
        <dbReference type="SAM" id="Phobius"/>
    </source>
</evidence>
<evidence type="ECO:0000313" key="4">
    <source>
        <dbReference type="EMBL" id="TQD80982.1"/>
    </source>
</evidence>
<dbReference type="InterPro" id="IPR033121">
    <property type="entry name" value="PEPTIDASE_A1"/>
</dbReference>